<feature type="domain" description="AMP-dependent synthetase/ligase" evidence="5">
    <location>
        <begin position="70"/>
        <end position="323"/>
    </location>
</feature>
<dbReference type="Pfam" id="PF00108">
    <property type="entry name" value="Thiolase_N"/>
    <property type="match status" value="1"/>
</dbReference>
<dbReference type="InterPro" id="IPR025110">
    <property type="entry name" value="AMP-bd_C"/>
</dbReference>
<keyword evidence="3" id="KW-0012">Acyltransferase</keyword>
<dbReference type="InterPro" id="IPR050215">
    <property type="entry name" value="Thiolase-like_sf_Thiolase"/>
</dbReference>
<accession>A0A9W6C214</accession>
<protein>
    <submittedName>
        <fullName evidence="8">Uncharacterized protein</fullName>
    </submittedName>
</protein>
<dbReference type="Pfam" id="PF02803">
    <property type="entry name" value="Thiolase_C"/>
    <property type="match status" value="1"/>
</dbReference>
<sequence>MPFLDRVTRWAEERPQELAVACGNDRLTWGDLRAGAAALAASGERTGILRQANGTDFAVRWAAGVAEERVCAVLDPSWPEDMTAQVRERCAARLPADPAPAALRDGDPASAFLIGLTSGTTALPKGFQRSRASWRRSFEASAAHFGLGPEDRVLVPGPLASSMNLYALSECLYAGAGFVSLPGFDVAAAHAAITAHGVTRLVLVPTVLRVLAERGLAGGVDASGVTAIVCAGQKLDPTTFAAARRWAPHATIWEYYGAAELGFVTARCHRPGEPAEMPAEDPGTAVGVPFPGVDVAVLDDAGTPAPEGVTGTICVRSDLVCDGCLWGEDGQGFGRLGSLHTVRDQGFLRNGQLHVLGRAAELINTGGLNVYPHEVEAALALVPGVADVVVAGLPDDARGQRIVAGILPAAAGPDRQRIRVGLDGRLAPAKRPQQYWELRELPVTANGKLSRAETPVSDRSADAPVLVLGRRTPLARAGTLLEGVPVHRLLAPVLRSLLADSGLDPARVADVVVGNAVGAGGNLARLAALEAGLPVSVPGLTVDRQCGSGLDAVVLACRLAQAGAGRAFLAGGAESISTAPLRGRRREDGGVEFYRSAQFAPEHLGDPDMGEAAETVAREHGIGRERQDGYALRSHRRALAAAEAGAFEDELVPVTGPRGEVRSDNGPRRALNAKLLARFPAVFAAGGTVTAGNSCGDADGAAAVLVTDPATARALGRRDGLAFRGAVTVGVDPARLGIGAAVAARQLLAEQGTAVEELAAAEFNEAFAGQVLACTDLLGLDEEVLNAEGGALALGHAYGASGAVSVVRLLSRSRALPTGSLLLAMISSAGGIGTAALFEKFAL</sequence>
<evidence type="ECO:0000256" key="3">
    <source>
        <dbReference type="ARBA" id="ARBA00023315"/>
    </source>
</evidence>
<evidence type="ECO:0000256" key="2">
    <source>
        <dbReference type="ARBA" id="ARBA00022679"/>
    </source>
</evidence>
<keyword evidence="9" id="KW-1185">Reference proteome</keyword>
<name>A0A9W6C214_9CHLO</name>
<organism evidence="8 9">
    <name type="scientific">Pleodorina starrii</name>
    <dbReference type="NCBI Taxonomy" id="330485"/>
    <lineage>
        <taxon>Eukaryota</taxon>
        <taxon>Viridiplantae</taxon>
        <taxon>Chlorophyta</taxon>
        <taxon>core chlorophytes</taxon>
        <taxon>Chlorophyceae</taxon>
        <taxon>CS clade</taxon>
        <taxon>Chlamydomonadales</taxon>
        <taxon>Volvocaceae</taxon>
        <taxon>Pleodorina</taxon>
    </lineage>
</organism>
<dbReference type="AlphaFoldDB" id="A0A9W6C214"/>
<dbReference type="SUPFAM" id="SSF53901">
    <property type="entry name" value="Thiolase-like"/>
    <property type="match status" value="2"/>
</dbReference>
<evidence type="ECO:0000259" key="4">
    <source>
        <dbReference type="Pfam" id="PF00108"/>
    </source>
</evidence>
<dbReference type="InterPro" id="IPR042099">
    <property type="entry name" value="ANL_N_sf"/>
</dbReference>
<dbReference type="InterPro" id="IPR020616">
    <property type="entry name" value="Thiolase_N"/>
</dbReference>
<dbReference type="CDD" id="cd00751">
    <property type="entry name" value="thiolase"/>
    <property type="match status" value="1"/>
</dbReference>
<gene>
    <name evidence="8" type="primary">PLESTB003289</name>
    <name evidence="8" type="ORF">PLESTB_001869600</name>
</gene>
<dbReference type="Pfam" id="PF13193">
    <property type="entry name" value="AMP-binding_C"/>
    <property type="match status" value="1"/>
</dbReference>
<proteinExistence type="inferred from homology"/>
<dbReference type="InterPro" id="IPR000873">
    <property type="entry name" value="AMP-dep_synth/lig_dom"/>
</dbReference>
<dbReference type="GO" id="GO:0006635">
    <property type="term" value="P:fatty acid beta-oxidation"/>
    <property type="evidence" value="ECO:0007669"/>
    <property type="project" value="TreeGrafter"/>
</dbReference>
<reference evidence="8 9" key="1">
    <citation type="journal article" date="2023" name="Commun. Biol.">
        <title>Reorganization of the ancestral sex-determining regions during the evolution of trioecy in Pleodorina starrii.</title>
        <authorList>
            <person name="Takahashi K."/>
            <person name="Suzuki S."/>
            <person name="Kawai-Toyooka H."/>
            <person name="Yamamoto K."/>
            <person name="Hamaji T."/>
            <person name="Ootsuki R."/>
            <person name="Yamaguchi H."/>
            <person name="Kawachi M."/>
            <person name="Higashiyama T."/>
            <person name="Nozaki H."/>
        </authorList>
    </citation>
    <scope>NUCLEOTIDE SEQUENCE [LARGE SCALE GENOMIC DNA]</scope>
    <source>
        <strain evidence="8 9">NIES-4479</strain>
    </source>
</reference>
<dbReference type="Gene3D" id="3.30.300.30">
    <property type="match status" value="1"/>
</dbReference>
<dbReference type="InterPro" id="IPR016039">
    <property type="entry name" value="Thiolase-like"/>
</dbReference>
<evidence type="ECO:0000259" key="5">
    <source>
        <dbReference type="Pfam" id="PF00501"/>
    </source>
</evidence>
<feature type="domain" description="Thiolase C-terminal" evidence="6">
    <location>
        <begin position="724"/>
        <end position="840"/>
    </location>
</feature>
<dbReference type="Gene3D" id="3.40.50.12780">
    <property type="entry name" value="N-terminal domain of ligase-like"/>
    <property type="match status" value="1"/>
</dbReference>
<comment type="similarity">
    <text evidence="1">Belongs to the thiolase-like superfamily. Thiolase family.</text>
</comment>
<comment type="caution">
    <text evidence="8">The sequence shown here is derived from an EMBL/GenBank/DDBJ whole genome shotgun (WGS) entry which is preliminary data.</text>
</comment>
<evidence type="ECO:0000313" key="8">
    <source>
        <dbReference type="EMBL" id="GLC62314.1"/>
    </source>
</evidence>
<dbReference type="EMBL" id="BRXU01000063">
    <property type="protein sequence ID" value="GLC62314.1"/>
    <property type="molecule type" value="Genomic_DNA"/>
</dbReference>
<dbReference type="SUPFAM" id="SSF56801">
    <property type="entry name" value="Acetyl-CoA synthetase-like"/>
    <property type="match status" value="1"/>
</dbReference>
<keyword evidence="2" id="KW-0808">Transferase</keyword>
<dbReference type="PANTHER" id="PTHR43853">
    <property type="entry name" value="3-KETOACYL-COA THIOLASE, PEROXISOMAL"/>
    <property type="match status" value="1"/>
</dbReference>
<dbReference type="GO" id="GO:0010124">
    <property type="term" value="P:phenylacetate catabolic process"/>
    <property type="evidence" value="ECO:0007669"/>
    <property type="project" value="TreeGrafter"/>
</dbReference>
<dbReference type="InterPro" id="IPR045851">
    <property type="entry name" value="AMP-bd_C_sf"/>
</dbReference>
<dbReference type="NCBIfam" id="TIGR01930">
    <property type="entry name" value="AcCoA-C-Actrans"/>
    <property type="match status" value="1"/>
</dbReference>
<evidence type="ECO:0000259" key="7">
    <source>
        <dbReference type="Pfam" id="PF13193"/>
    </source>
</evidence>
<dbReference type="GO" id="GO:0005737">
    <property type="term" value="C:cytoplasm"/>
    <property type="evidence" value="ECO:0007669"/>
    <property type="project" value="UniProtKB-ARBA"/>
</dbReference>
<dbReference type="Gene3D" id="3.40.47.10">
    <property type="match status" value="1"/>
</dbReference>
<evidence type="ECO:0000313" key="9">
    <source>
        <dbReference type="Proteomes" id="UP001165080"/>
    </source>
</evidence>
<dbReference type="GO" id="GO:0003988">
    <property type="term" value="F:acetyl-CoA C-acyltransferase activity"/>
    <property type="evidence" value="ECO:0007669"/>
    <property type="project" value="TreeGrafter"/>
</dbReference>
<feature type="domain" description="Thiolase N-terminal" evidence="4">
    <location>
        <begin position="465"/>
        <end position="707"/>
    </location>
</feature>
<dbReference type="Proteomes" id="UP001165080">
    <property type="component" value="Unassembled WGS sequence"/>
</dbReference>
<evidence type="ECO:0000259" key="6">
    <source>
        <dbReference type="Pfam" id="PF02803"/>
    </source>
</evidence>
<evidence type="ECO:0000256" key="1">
    <source>
        <dbReference type="ARBA" id="ARBA00010982"/>
    </source>
</evidence>
<dbReference type="Pfam" id="PF00501">
    <property type="entry name" value="AMP-binding"/>
    <property type="match status" value="1"/>
</dbReference>
<dbReference type="InterPro" id="IPR020617">
    <property type="entry name" value="Thiolase_C"/>
</dbReference>
<dbReference type="PANTHER" id="PTHR43853:SF3">
    <property type="entry name" value="ACETYL-COA C-ACETYLTRANSFERASE YHFS-RELATED"/>
    <property type="match status" value="1"/>
</dbReference>
<feature type="domain" description="AMP-binding enzyme C-terminal" evidence="7">
    <location>
        <begin position="374"/>
        <end position="448"/>
    </location>
</feature>
<dbReference type="InterPro" id="IPR002155">
    <property type="entry name" value="Thiolase"/>
</dbReference>